<proteinExistence type="predicted"/>
<sequence>MKTRRGYTLTELMVGLVIIAVVLGISIPAMYVLATRLPTEASLATALEKVMYLLADGRQLSISTEQPVKFRFAKLNNGFLFQVFVDKELDGIPDDPDNVKQVNLTTAEDRNCEGMKVLFNGFELNAVEDFYIYEGIFIKYAPRGSSLDYSNLRIDFVLRNMRRSIVIQDSMPSIAEVGR</sequence>
<evidence type="ECO:0000256" key="2">
    <source>
        <dbReference type="ARBA" id="ARBA00023237"/>
    </source>
</evidence>
<dbReference type="NCBIfam" id="TIGR02532">
    <property type="entry name" value="IV_pilin_GFxxxE"/>
    <property type="match status" value="1"/>
</dbReference>
<feature type="transmembrane region" description="Helical" evidence="3">
    <location>
        <begin position="12"/>
        <end position="34"/>
    </location>
</feature>
<dbReference type="EMBL" id="DSZY01000013">
    <property type="protein sequence ID" value="HGU40079.1"/>
    <property type="molecule type" value="Genomic_DNA"/>
</dbReference>
<keyword evidence="3" id="KW-0472">Membrane</keyword>
<dbReference type="GO" id="GO:0009279">
    <property type="term" value="C:cell outer membrane"/>
    <property type="evidence" value="ECO:0007669"/>
    <property type="project" value="UniProtKB-SubCell"/>
</dbReference>
<evidence type="ECO:0000256" key="3">
    <source>
        <dbReference type="SAM" id="Phobius"/>
    </source>
</evidence>
<organism evidence="4">
    <name type="scientific">Fervidobacterium thailandense</name>
    <dbReference type="NCBI Taxonomy" id="1008305"/>
    <lineage>
        <taxon>Bacteria</taxon>
        <taxon>Thermotogati</taxon>
        <taxon>Thermotogota</taxon>
        <taxon>Thermotogae</taxon>
        <taxon>Thermotogales</taxon>
        <taxon>Fervidobacteriaceae</taxon>
        <taxon>Fervidobacterium</taxon>
    </lineage>
</organism>
<keyword evidence="3" id="KW-0812">Transmembrane</keyword>
<protein>
    <submittedName>
        <fullName evidence="4">Prepilin-type N-terminal cleavage/methylation domain-containing protein</fullName>
    </submittedName>
</protein>
<keyword evidence="2" id="KW-0998">Cell outer membrane</keyword>
<accession>A0A7C4RVE9</accession>
<reference evidence="4" key="1">
    <citation type="journal article" date="2020" name="mSystems">
        <title>Genome- and Community-Level Interaction Insights into Carbon Utilization and Element Cycling Functions of Hydrothermarchaeota in Hydrothermal Sediment.</title>
        <authorList>
            <person name="Zhou Z."/>
            <person name="Liu Y."/>
            <person name="Xu W."/>
            <person name="Pan J."/>
            <person name="Luo Z.H."/>
            <person name="Li M."/>
        </authorList>
    </citation>
    <scope>NUCLEOTIDE SEQUENCE [LARGE SCALE GENOMIC DNA]</scope>
    <source>
        <strain evidence="4">SpSt-609</strain>
    </source>
</reference>
<name>A0A7C4RVE9_9BACT</name>
<dbReference type="AlphaFoldDB" id="A0A7C4RVE9"/>
<dbReference type="Pfam" id="PF07963">
    <property type="entry name" value="N_methyl"/>
    <property type="match status" value="1"/>
</dbReference>
<comment type="subcellular location">
    <subcellularLocation>
        <location evidence="1">Cell outer membrane</location>
    </subcellularLocation>
</comment>
<evidence type="ECO:0000256" key="1">
    <source>
        <dbReference type="ARBA" id="ARBA00004442"/>
    </source>
</evidence>
<dbReference type="InterPro" id="IPR012902">
    <property type="entry name" value="N_methyl_site"/>
</dbReference>
<evidence type="ECO:0000313" key="4">
    <source>
        <dbReference type="EMBL" id="HGU40079.1"/>
    </source>
</evidence>
<comment type="caution">
    <text evidence="4">The sequence shown here is derived from an EMBL/GenBank/DDBJ whole genome shotgun (WGS) entry which is preliminary data.</text>
</comment>
<keyword evidence="3" id="KW-1133">Transmembrane helix</keyword>
<gene>
    <name evidence="4" type="ORF">ENT77_02655</name>
</gene>